<name>A0AAD8XU05_9STRA</name>
<comment type="caution">
    <text evidence="1">The sequence shown here is derived from an EMBL/GenBank/DDBJ whole genome shotgun (WGS) entry which is preliminary data.</text>
</comment>
<sequence length="26" mass="2931">MASRSSLQTRNDSLVRFFPNTSVGPY</sequence>
<accession>A0AAD8XU05</accession>
<keyword evidence="2" id="KW-1185">Reference proteome</keyword>
<reference evidence="1" key="1">
    <citation type="submission" date="2023-06" db="EMBL/GenBank/DDBJ databases">
        <title>Survivors Of The Sea: Transcriptome response of Skeletonema marinoi to long-term dormancy.</title>
        <authorList>
            <person name="Pinder M.I.M."/>
            <person name="Kourtchenko O."/>
            <person name="Robertson E.K."/>
            <person name="Larsson T."/>
            <person name="Maumus F."/>
            <person name="Osuna-Cruz C.M."/>
            <person name="Vancaester E."/>
            <person name="Stenow R."/>
            <person name="Vandepoele K."/>
            <person name="Ploug H."/>
            <person name="Bruchert V."/>
            <person name="Godhe A."/>
            <person name="Topel M."/>
        </authorList>
    </citation>
    <scope>NUCLEOTIDE SEQUENCE</scope>
    <source>
        <strain evidence="1">R05AC</strain>
    </source>
</reference>
<organism evidence="1 2">
    <name type="scientific">Skeletonema marinoi</name>
    <dbReference type="NCBI Taxonomy" id="267567"/>
    <lineage>
        <taxon>Eukaryota</taxon>
        <taxon>Sar</taxon>
        <taxon>Stramenopiles</taxon>
        <taxon>Ochrophyta</taxon>
        <taxon>Bacillariophyta</taxon>
        <taxon>Coscinodiscophyceae</taxon>
        <taxon>Thalassiosirophycidae</taxon>
        <taxon>Thalassiosirales</taxon>
        <taxon>Skeletonemataceae</taxon>
        <taxon>Skeletonema</taxon>
        <taxon>Skeletonema marinoi-dohrnii complex</taxon>
    </lineage>
</organism>
<dbReference type="AlphaFoldDB" id="A0AAD8XU05"/>
<protein>
    <submittedName>
        <fullName evidence="1">Uncharacterized protein</fullName>
    </submittedName>
</protein>
<evidence type="ECO:0000313" key="2">
    <source>
        <dbReference type="Proteomes" id="UP001224775"/>
    </source>
</evidence>
<dbReference type="Proteomes" id="UP001224775">
    <property type="component" value="Unassembled WGS sequence"/>
</dbReference>
<proteinExistence type="predicted"/>
<dbReference type="EMBL" id="JATAAI010000043">
    <property type="protein sequence ID" value="KAK1733884.1"/>
    <property type="molecule type" value="Genomic_DNA"/>
</dbReference>
<evidence type="ECO:0000313" key="1">
    <source>
        <dbReference type="EMBL" id="KAK1733884.1"/>
    </source>
</evidence>
<gene>
    <name evidence="1" type="ORF">QTG54_015411</name>
</gene>